<feature type="transmembrane region" description="Helical" evidence="1">
    <location>
        <begin position="12"/>
        <end position="35"/>
    </location>
</feature>
<feature type="transmembrane region" description="Helical" evidence="1">
    <location>
        <begin position="47"/>
        <end position="66"/>
    </location>
</feature>
<protein>
    <recommendedName>
        <fullName evidence="4">DUF378 domain-containing protein</fullName>
    </recommendedName>
</protein>
<evidence type="ECO:0000256" key="1">
    <source>
        <dbReference type="SAM" id="Phobius"/>
    </source>
</evidence>
<comment type="caution">
    <text evidence="2">The sequence shown here is derived from an EMBL/GenBank/DDBJ whole genome shotgun (WGS) entry which is preliminary data.</text>
</comment>
<sequence length="70" mass="7517">MSKQKETEGDTAAKVILAVVMIVIWGSCGGIDAVFNGESTFWQGFRFEAVLSVGLVILGFLIYSIISSTN</sequence>
<proteinExistence type="predicted"/>
<organism evidence="2 3">
    <name type="scientific">Fodinibius salicampi</name>
    <dbReference type="NCBI Taxonomy" id="1920655"/>
    <lineage>
        <taxon>Bacteria</taxon>
        <taxon>Pseudomonadati</taxon>
        <taxon>Balneolota</taxon>
        <taxon>Balneolia</taxon>
        <taxon>Balneolales</taxon>
        <taxon>Balneolaceae</taxon>
        <taxon>Fodinibius</taxon>
    </lineage>
</organism>
<evidence type="ECO:0000313" key="3">
    <source>
        <dbReference type="Proteomes" id="UP001207337"/>
    </source>
</evidence>
<keyword evidence="1" id="KW-0812">Transmembrane</keyword>
<dbReference type="EMBL" id="JAJNDC010000001">
    <property type="protein sequence ID" value="MCW9712666.1"/>
    <property type="molecule type" value="Genomic_DNA"/>
</dbReference>
<evidence type="ECO:0000313" key="2">
    <source>
        <dbReference type="EMBL" id="MCW9712666.1"/>
    </source>
</evidence>
<evidence type="ECO:0008006" key="4">
    <source>
        <dbReference type="Google" id="ProtNLM"/>
    </source>
</evidence>
<keyword evidence="1" id="KW-1133">Transmembrane helix</keyword>
<gene>
    <name evidence="2" type="ORF">LQ318_07095</name>
</gene>
<keyword evidence="3" id="KW-1185">Reference proteome</keyword>
<dbReference type="PROSITE" id="PS51257">
    <property type="entry name" value="PROKAR_LIPOPROTEIN"/>
    <property type="match status" value="1"/>
</dbReference>
<name>A0ABT3PY11_9BACT</name>
<dbReference type="Proteomes" id="UP001207337">
    <property type="component" value="Unassembled WGS sequence"/>
</dbReference>
<reference evidence="2 3" key="1">
    <citation type="submission" date="2021-11" db="EMBL/GenBank/DDBJ databases">
        <title>Aliifidinibius sp. nov., a new bacterium isolated from saline soil.</title>
        <authorList>
            <person name="Galisteo C."/>
            <person name="De La Haba R."/>
            <person name="Sanchez-Porro C."/>
            <person name="Ventosa A."/>
        </authorList>
    </citation>
    <scope>NUCLEOTIDE SEQUENCE [LARGE SCALE GENOMIC DNA]</scope>
    <source>
        <strain evidence="2 3">KACC 190600</strain>
    </source>
</reference>
<keyword evidence="1" id="KW-0472">Membrane</keyword>
<accession>A0ABT3PY11</accession>